<name>A0A673YAD7_SALTR</name>
<keyword evidence="2" id="KW-1185">Reference proteome</keyword>
<organism evidence="1 2">
    <name type="scientific">Salmo trutta</name>
    <name type="common">Brown trout</name>
    <dbReference type="NCBI Taxonomy" id="8032"/>
    <lineage>
        <taxon>Eukaryota</taxon>
        <taxon>Metazoa</taxon>
        <taxon>Chordata</taxon>
        <taxon>Craniata</taxon>
        <taxon>Vertebrata</taxon>
        <taxon>Euteleostomi</taxon>
        <taxon>Actinopterygii</taxon>
        <taxon>Neopterygii</taxon>
        <taxon>Teleostei</taxon>
        <taxon>Protacanthopterygii</taxon>
        <taxon>Salmoniformes</taxon>
        <taxon>Salmonidae</taxon>
        <taxon>Salmoninae</taxon>
        <taxon>Salmo</taxon>
    </lineage>
</organism>
<dbReference type="InParanoid" id="A0A673YAD7"/>
<dbReference type="GO" id="GO:0005096">
    <property type="term" value="F:GTPase activator activity"/>
    <property type="evidence" value="ECO:0007669"/>
    <property type="project" value="TreeGrafter"/>
</dbReference>
<evidence type="ECO:0000313" key="2">
    <source>
        <dbReference type="Proteomes" id="UP000472277"/>
    </source>
</evidence>
<reference evidence="1" key="2">
    <citation type="submission" date="2025-09" db="UniProtKB">
        <authorList>
            <consortium name="Ensembl"/>
        </authorList>
    </citation>
    <scope>IDENTIFICATION</scope>
</reference>
<reference evidence="1" key="1">
    <citation type="submission" date="2025-08" db="UniProtKB">
        <authorList>
            <consortium name="Ensembl"/>
        </authorList>
    </citation>
    <scope>IDENTIFICATION</scope>
</reference>
<sequence>MKVGFRGVEDNKSLEILMKENPLGTVHHASSLQYYTVDYIPSSQFPVHHASNLQYYTVDYIPSSQLPVYHASSLQHYTIDYIPSSQLPVHHASRLPFHSSSHGGDRYWLIKRFVNQFNNKFGDSIPHLCPKSLEHYLSVEEPRLLNHLKNTGALAMLPYSLWFRRCFAGCPSLVIRGSCKILVFVYVEIFLSYKISLKPAANQNDLPPFSTNHIDLFCFLLPLAGAQENTDAIVTKAIDLWHPHALCIESQTSRSPARHS</sequence>
<dbReference type="Proteomes" id="UP000472277">
    <property type="component" value="Chromosome 22"/>
</dbReference>
<dbReference type="InterPro" id="IPR039842">
    <property type="entry name" value="TBC1D7"/>
</dbReference>
<dbReference type="AlphaFoldDB" id="A0A673YAD7"/>
<protein>
    <submittedName>
        <fullName evidence="1">TBC1 domain family, member 7</fullName>
    </submittedName>
</protein>
<proteinExistence type="predicted"/>
<dbReference type="PANTHER" id="PTHR13530">
    <property type="entry name" value="TBC1 DOMAIN FAMILY MEMBER 7"/>
    <property type="match status" value="1"/>
</dbReference>
<dbReference type="GeneTree" id="ENSGT00390000009122"/>
<dbReference type="Gene3D" id="1.10.472.80">
    <property type="entry name" value="Ypt/Rab-GAP domain of gyp1p, domain 3"/>
    <property type="match status" value="1"/>
</dbReference>
<dbReference type="Ensembl" id="ENSSTUT00000032961.1">
    <property type="protein sequence ID" value="ENSSTUP00000031528.1"/>
    <property type="gene ID" value="ENSSTUG00000013458.1"/>
</dbReference>
<accession>A0A673YAD7</accession>
<evidence type="ECO:0000313" key="1">
    <source>
        <dbReference type="Ensembl" id="ENSSTUP00000031528.1"/>
    </source>
</evidence>
<dbReference type="PANTHER" id="PTHR13530:SF3">
    <property type="entry name" value="TBC1 DOMAIN FAMILY MEMBER 7"/>
    <property type="match status" value="1"/>
</dbReference>
<dbReference type="GO" id="GO:0032007">
    <property type="term" value="P:negative regulation of TOR signaling"/>
    <property type="evidence" value="ECO:0007669"/>
    <property type="project" value="TreeGrafter"/>
</dbReference>